<keyword evidence="2" id="KW-0479">Metal-binding</keyword>
<evidence type="ECO:0000256" key="5">
    <source>
        <dbReference type="ARBA" id="ARBA00023242"/>
    </source>
</evidence>
<evidence type="ECO:0000313" key="9">
    <source>
        <dbReference type="EMBL" id="MCL7034220.1"/>
    </source>
</evidence>
<evidence type="ECO:0000256" key="6">
    <source>
        <dbReference type="PROSITE-ProRule" id="PRU00042"/>
    </source>
</evidence>
<dbReference type="PANTHER" id="PTHR47287:SF15">
    <property type="entry name" value="ZINC FINGER PROTEIN 3-LIKE"/>
    <property type="match status" value="1"/>
</dbReference>
<reference evidence="9" key="1">
    <citation type="submission" date="2022-03" db="EMBL/GenBank/DDBJ databases">
        <title>A functionally conserved STORR gene fusion in Papaver species that diverged 16.8 million years ago.</title>
        <authorList>
            <person name="Catania T."/>
        </authorList>
    </citation>
    <scope>NUCLEOTIDE SEQUENCE</scope>
    <source>
        <strain evidence="9">S-191538</strain>
    </source>
</reference>
<evidence type="ECO:0000256" key="1">
    <source>
        <dbReference type="ARBA" id="ARBA00004123"/>
    </source>
</evidence>
<proteinExistence type="predicted"/>
<dbReference type="SUPFAM" id="SSF57667">
    <property type="entry name" value="beta-beta-alpha zinc fingers"/>
    <property type="match status" value="1"/>
</dbReference>
<feature type="domain" description="C2H2-type" evidence="8">
    <location>
        <begin position="57"/>
        <end position="84"/>
    </location>
</feature>
<evidence type="ECO:0000313" key="10">
    <source>
        <dbReference type="Proteomes" id="UP001177140"/>
    </source>
</evidence>
<dbReference type="GO" id="GO:0008270">
    <property type="term" value="F:zinc ion binding"/>
    <property type="evidence" value="ECO:0007669"/>
    <property type="project" value="UniProtKB-KW"/>
</dbReference>
<dbReference type="InterPro" id="IPR036236">
    <property type="entry name" value="Znf_C2H2_sf"/>
</dbReference>
<keyword evidence="5" id="KW-0539">Nucleus</keyword>
<gene>
    <name evidence="9" type="ORF">MKW94_017251</name>
</gene>
<organism evidence="9 10">
    <name type="scientific">Papaver nudicaule</name>
    <name type="common">Iceland poppy</name>
    <dbReference type="NCBI Taxonomy" id="74823"/>
    <lineage>
        <taxon>Eukaryota</taxon>
        <taxon>Viridiplantae</taxon>
        <taxon>Streptophyta</taxon>
        <taxon>Embryophyta</taxon>
        <taxon>Tracheophyta</taxon>
        <taxon>Spermatophyta</taxon>
        <taxon>Magnoliopsida</taxon>
        <taxon>Ranunculales</taxon>
        <taxon>Papaveraceae</taxon>
        <taxon>Papaveroideae</taxon>
        <taxon>Papaver</taxon>
    </lineage>
</organism>
<dbReference type="InterPro" id="IPR013087">
    <property type="entry name" value="Znf_C2H2_type"/>
</dbReference>
<keyword evidence="10" id="KW-1185">Reference proteome</keyword>
<feature type="region of interest" description="Disordered" evidence="7">
    <location>
        <begin position="1"/>
        <end position="33"/>
    </location>
</feature>
<comment type="caution">
    <text evidence="9">The sequence shown here is derived from an EMBL/GenBank/DDBJ whole genome shotgun (WGS) entry which is preliminary data.</text>
</comment>
<sequence>MAFRDYLNNKPHPHSHDDHQASKSTECSRVNERDSDCKKRKSLEILHFNKRITTYTFSCNYCHRKFHSAQALGGHQNAHKRERLATVAALTAFSYNKHRHGNDHHHHNHHRTLSSMSSLSLLSSSPLPAAGIQTQSTIQRPASFVLPTFNSRRSSNLCVNHELYPLQPQLSESAAGSSLMLPNEGTPMLDLSLKL</sequence>
<evidence type="ECO:0000256" key="2">
    <source>
        <dbReference type="ARBA" id="ARBA00022723"/>
    </source>
</evidence>
<dbReference type="GO" id="GO:0005634">
    <property type="term" value="C:nucleus"/>
    <property type="evidence" value="ECO:0007669"/>
    <property type="project" value="UniProtKB-SubCell"/>
</dbReference>
<evidence type="ECO:0000256" key="3">
    <source>
        <dbReference type="ARBA" id="ARBA00022771"/>
    </source>
</evidence>
<evidence type="ECO:0000256" key="7">
    <source>
        <dbReference type="SAM" id="MobiDB-lite"/>
    </source>
</evidence>
<dbReference type="PANTHER" id="PTHR47287">
    <property type="entry name" value="C2H2 AND C2HC ZINC FINGERS SUPERFAMILY PROTEIN"/>
    <property type="match status" value="1"/>
</dbReference>
<protein>
    <recommendedName>
        <fullName evidence="8">C2H2-type domain-containing protein</fullName>
    </recommendedName>
</protein>
<dbReference type="EMBL" id="JAJJMA010143264">
    <property type="protein sequence ID" value="MCL7034220.1"/>
    <property type="molecule type" value="Genomic_DNA"/>
</dbReference>
<dbReference type="GO" id="GO:0009788">
    <property type="term" value="P:negative regulation of abscisic acid-activated signaling pathway"/>
    <property type="evidence" value="ECO:0007669"/>
    <property type="project" value="InterPro"/>
</dbReference>
<accession>A0AA41V4F3</accession>
<comment type="subcellular location">
    <subcellularLocation>
        <location evidence="1">Nucleus</location>
    </subcellularLocation>
</comment>
<dbReference type="PROSITE" id="PS00028">
    <property type="entry name" value="ZINC_FINGER_C2H2_1"/>
    <property type="match status" value="1"/>
</dbReference>
<dbReference type="InterPro" id="IPR044246">
    <property type="entry name" value="ZFP3-like"/>
</dbReference>
<dbReference type="PROSITE" id="PS50157">
    <property type="entry name" value="ZINC_FINGER_C2H2_2"/>
    <property type="match status" value="1"/>
</dbReference>
<keyword evidence="4" id="KW-0862">Zinc</keyword>
<evidence type="ECO:0000259" key="8">
    <source>
        <dbReference type="PROSITE" id="PS50157"/>
    </source>
</evidence>
<dbReference type="AlphaFoldDB" id="A0AA41V4F3"/>
<name>A0AA41V4F3_PAPNU</name>
<keyword evidence="3 6" id="KW-0863">Zinc-finger</keyword>
<dbReference type="Proteomes" id="UP001177140">
    <property type="component" value="Unassembled WGS sequence"/>
</dbReference>
<evidence type="ECO:0000256" key="4">
    <source>
        <dbReference type="ARBA" id="ARBA00022833"/>
    </source>
</evidence>